<gene>
    <name evidence="1" type="ORF">MRB53_036183</name>
</gene>
<dbReference type="EMBL" id="CM056820">
    <property type="protein sequence ID" value="KAJ8616811.1"/>
    <property type="molecule type" value="Genomic_DNA"/>
</dbReference>
<keyword evidence="2" id="KW-1185">Reference proteome</keyword>
<comment type="caution">
    <text evidence="1">The sequence shown here is derived from an EMBL/GenBank/DDBJ whole genome shotgun (WGS) entry which is preliminary data.</text>
</comment>
<evidence type="ECO:0000313" key="2">
    <source>
        <dbReference type="Proteomes" id="UP001234297"/>
    </source>
</evidence>
<sequence length="77" mass="8419">METCSENEKEIKETIADLFLNLNNHLNSLQSGTSSDCDRDRVTLNGLNVGAATIINPSHTEGQPVVYSRTGIFPLLD</sequence>
<organism evidence="1 2">
    <name type="scientific">Persea americana</name>
    <name type="common">Avocado</name>
    <dbReference type="NCBI Taxonomy" id="3435"/>
    <lineage>
        <taxon>Eukaryota</taxon>
        <taxon>Viridiplantae</taxon>
        <taxon>Streptophyta</taxon>
        <taxon>Embryophyta</taxon>
        <taxon>Tracheophyta</taxon>
        <taxon>Spermatophyta</taxon>
        <taxon>Magnoliopsida</taxon>
        <taxon>Magnoliidae</taxon>
        <taxon>Laurales</taxon>
        <taxon>Lauraceae</taxon>
        <taxon>Persea</taxon>
    </lineage>
</organism>
<proteinExistence type="predicted"/>
<reference evidence="1 2" key="1">
    <citation type="journal article" date="2022" name="Hortic Res">
        <title>A haplotype resolved chromosomal level avocado genome allows analysis of novel avocado genes.</title>
        <authorList>
            <person name="Nath O."/>
            <person name="Fletcher S.J."/>
            <person name="Hayward A."/>
            <person name="Shaw L.M."/>
            <person name="Masouleh A.K."/>
            <person name="Furtado A."/>
            <person name="Henry R.J."/>
            <person name="Mitter N."/>
        </authorList>
    </citation>
    <scope>NUCLEOTIDE SEQUENCE [LARGE SCALE GENOMIC DNA]</scope>
    <source>
        <strain evidence="2">cv. Hass</strain>
    </source>
</reference>
<protein>
    <submittedName>
        <fullName evidence="1">Uncharacterized protein</fullName>
    </submittedName>
</protein>
<dbReference type="Proteomes" id="UP001234297">
    <property type="component" value="Chromosome 12"/>
</dbReference>
<evidence type="ECO:0000313" key="1">
    <source>
        <dbReference type="EMBL" id="KAJ8616811.1"/>
    </source>
</evidence>
<accession>A0ACC2K6U5</accession>
<name>A0ACC2K6U5_PERAE</name>